<name>A0A1H5PBF0_9FLAO</name>
<gene>
    <name evidence="2" type="ORF">SAMN04488034_11145</name>
</gene>
<sequence>MKMYKLLPFLGLLLVFGACQDREREEVAEEEEVMVEDTWDSDEAMADWRDAWNQNDAQSLEAATADDVVLMFNGKAHRQDSVTSWIQNSASWMKNLRTTSVMKKKGEDFAYETGTYTHATTENDTMQMAGTYTVIWERSGDQNEWAIKLMDITPETQMDSMPMPKQDMRPE</sequence>
<organism evidence="2 3">
    <name type="scientific">Salinimicrobium catena</name>
    <dbReference type="NCBI Taxonomy" id="390640"/>
    <lineage>
        <taxon>Bacteria</taxon>
        <taxon>Pseudomonadati</taxon>
        <taxon>Bacteroidota</taxon>
        <taxon>Flavobacteriia</taxon>
        <taxon>Flavobacteriales</taxon>
        <taxon>Flavobacteriaceae</taxon>
        <taxon>Salinimicrobium</taxon>
    </lineage>
</organism>
<reference evidence="2 3" key="1">
    <citation type="submission" date="2016-10" db="EMBL/GenBank/DDBJ databases">
        <authorList>
            <person name="de Groot N.N."/>
        </authorList>
    </citation>
    <scope>NUCLEOTIDE SEQUENCE [LARGE SCALE GENOMIC DNA]</scope>
    <source>
        <strain evidence="2 3">DSM 23553</strain>
    </source>
</reference>
<keyword evidence="3" id="KW-1185">Reference proteome</keyword>
<dbReference type="AlphaFoldDB" id="A0A1H5PBF0"/>
<dbReference type="SUPFAM" id="SSF54427">
    <property type="entry name" value="NTF2-like"/>
    <property type="match status" value="1"/>
</dbReference>
<dbReference type="Pfam" id="PF14534">
    <property type="entry name" value="DUF4440"/>
    <property type="match status" value="1"/>
</dbReference>
<dbReference type="Gene3D" id="3.10.450.50">
    <property type="match status" value="1"/>
</dbReference>
<evidence type="ECO:0000259" key="1">
    <source>
        <dbReference type="Pfam" id="PF14534"/>
    </source>
</evidence>
<evidence type="ECO:0000313" key="2">
    <source>
        <dbReference type="EMBL" id="SEF11215.1"/>
    </source>
</evidence>
<dbReference type="InterPro" id="IPR032710">
    <property type="entry name" value="NTF2-like_dom_sf"/>
</dbReference>
<dbReference type="EMBL" id="FNUG01000011">
    <property type="protein sequence ID" value="SEF11215.1"/>
    <property type="molecule type" value="Genomic_DNA"/>
</dbReference>
<dbReference type="PROSITE" id="PS51257">
    <property type="entry name" value="PROKAR_LIPOPROTEIN"/>
    <property type="match status" value="1"/>
</dbReference>
<accession>A0A1H5PBF0</accession>
<dbReference type="InterPro" id="IPR027843">
    <property type="entry name" value="DUF4440"/>
</dbReference>
<dbReference type="RefSeq" id="WP_093114322.1">
    <property type="nucleotide sequence ID" value="NZ_FNGG01000011.1"/>
</dbReference>
<feature type="domain" description="DUF4440" evidence="1">
    <location>
        <begin position="46"/>
        <end position="142"/>
    </location>
</feature>
<proteinExistence type="predicted"/>
<dbReference type="OrthoDB" id="9814425at2"/>
<dbReference type="Proteomes" id="UP000199448">
    <property type="component" value="Unassembled WGS sequence"/>
</dbReference>
<evidence type="ECO:0000313" key="3">
    <source>
        <dbReference type="Proteomes" id="UP000199448"/>
    </source>
</evidence>
<protein>
    <recommendedName>
        <fullName evidence="1">DUF4440 domain-containing protein</fullName>
    </recommendedName>
</protein>